<dbReference type="AlphaFoldDB" id="A0A2P2L2P0"/>
<protein>
    <submittedName>
        <fullName evidence="1">Uncharacterized protein</fullName>
    </submittedName>
</protein>
<sequence>MTGIRRNKVSVMKPYISSTFGWNILFKNPMEGDLYG</sequence>
<accession>A0A2P2L2P0</accession>
<dbReference type="EMBL" id="GGEC01031763">
    <property type="protein sequence ID" value="MBX12247.1"/>
    <property type="molecule type" value="Transcribed_RNA"/>
</dbReference>
<organism evidence="1">
    <name type="scientific">Rhizophora mucronata</name>
    <name type="common">Asiatic mangrove</name>
    <dbReference type="NCBI Taxonomy" id="61149"/>
    <lineage>
        <taxon>Eukaryota</taxon>
        <taxon>Viridiplantae</taxon>
        <taxon>Streptophyta</taxon>
        <taxon>Embryophyta</taxon>
        <taxon>Tracheophyta</taxon>
        <taxon>Spermatophyta</taxon>
        <taxon>Magnoliopsida</taxon>
        <taxon>eudicotyledons</taxon>
        <taxon>Gunneridae</taxon>
        <taxon>Pentapetalae</taxon>
        <taxon>rosids</taxon>
        <taxon>fabids</taxon>
        <taxon>Malpighiales</taxon>
        <taxon>Rhizophoraceae</taxon>
        <taxon>Rhizophora</taxon>
    </lineage>
</organism>
<name>A0A2P2L2P0_RHIMU</name>
<evidence type="ECO:0000313" key="1">
    <source>
        <dbReference type="EMBL" id="MBX12247.1"/>
    </source>
</evidence>
<reference evidence="1" key="1">
    <citation type="submission" date="2018-02" db="EMBL/GenBank/DDBJ databases">
        <title>Rhizophora mucronata_Transcriptome.</title>
        <authorList>
            <person name="Meera S.P."/>
            <person name="Sreeshan A."/>
            <person name="Augustine A."/>
        </authorList>
    </citation>
    <scope>NUCLEOTIDE SEQUENCE</scope>
    <source>
        <tissue evidence="1">Leaf</tissue>
    </source>
</reference>
<proteinExistence type="predicted"/>